<evidence type="ECO:0000259" key="5">
    <source>
        <dbReference type="PROSITE" id="PS51387"/>
    </source>
</evidence>
<comment type="caution">
    <text evidence="6">The sequence shown here is derived from an EMBL/GenBank/DDBJ whole genome shotgun (WGS) entry which is preliminary data.</text>
</comment>
<comment type="similarity">
    <text evidence="1">Belongs to the oxygen-dependent FAD-linked oxidoreductase family.</text>
</comment>
<dbReference type="PROSITE" id="PS51387">
    <property type="entry name" value="FAD_PCMH"/>
    <property type="match status" value="1"/>
</dbReference>
<dbReference type="Proteomes" id="UP000288168">
    <property type="component" value="Unassembled WGS sequence"/>
</dbReference>
<dbReference type="EMBL" id="NKCI01000119">
    <property type="protein sequence ID" value="RSL53734.1"/>
    <property type="molecule type" value="Genomic_DNA"/>
</dbReference>
<dbReference type="OrthoDB" id="2151789at2759"/>
<dbReference type="PANTHER" id="PTHR42973">
    <property type="entry name" value="BINDING OXIDOREDUCTASE, PUTATIVE (AFU_ORTHOLOGUE AFUA_1G17690)-RELATED"/>
    <property type="match status" value="1"/>
</dbReference>
<dbReference type="SUPFAM" id="SSF56176">
    <property type="entry name" value="FAD-binding/transporter-associated domain-like"/>
    <property type="match status" value="1"/>
</dbReference>
<dbReference type="GO" id="GO:0071949">
    <property type="term" value="F:FAD binding"/>
    <property type="evidence" value="ECO:0007669"/>
    <property type="project" value="InterPro"/>
</dbReference>
<keyword evidence="3" id="KW-0274">FAD</keyword>
<dbReference type="InterPro" id="IPR036318">
    <property type="entry name" value="FAD-bd_PCMH-like_sf"/>
</dbReference>
<gene>
    <name evidence="6" type="ORF">CEP54_010228</name>
</gene>
<name>A0A428PL24_9HYPO</name>
<accession>A0A428PL24</accession>
<dbReference type="InterPro" id="IPR016169">
    <property type="entry name" value="FAD-bd_PCMH_sub2"/>
</dbReference>
<dbReference type="AlphaFoldDB" id="A0A428PL24"/>
<dbReference type="InterPro" id="IPR050416">
    <property type="entry name" value="FAD-linked_Oxidoreductase"/>
</dbReference>
<evidence type="ECO:0000256" key="4">
    <source>
        <dbReference type="ARBA" id="ARBA00023002"/>
    </source>
</evidence>
<keyword evidence="2" id="KW-0285">Flavoprotein</keyword>
<dbReference type="PANTHER" id="PTHR42973:SF54">
    <property type="entry name" value="FAD-BINDING PCMH-TYPE DOMAIN-CONTAINING PROTEIN"/>
    <property type="match status" value="1"/>
</dbReference>
<organism evidence="6 7">
    <name type="scientific">Fusarium duplospermum</name>
    <dbReference type="NCBI Taxonomy" id="1325734"/>
    <lineage>
        <taxon>Eukaryota</taxon>
        <taxon>Fungi</taxon>
        <taxon>Dikarya</taxon>
        <taxon>Ascomycota</taxon>
        <taxon>Pezizomycotina</taxon>
        <taxon>Sordariomycetes</taxon>
        <taxon>Hypocreomycetidae</taxon>
        <taxon>Hypocreales</taxon>
        <taxon>Nectriaceae</taxon>
        <taxon>Fusarium</taxon>
        <taxon>Fusarium solani species complex</taxon>
    </lineage>
</organism>
<dbReference type="InterPro" id="IPR006094">
    <property type="entry name" value="Oxid_FAD_bind_N"/>
</dbReference>
<sequence length="451" mass="49364">MKAWLRQQATGLRCRTLAEALPRGVAYPDTAQYAISNTYWSTRQSALEPSCFVLPASAAEVSEVLKTLTNLRTPCTVRAGGHTLFPGGSNIEDGVTIDFRLLNEISISKDRSTVSVGPGQHWVNASTVLDRHGLAVVSGRSPDVGVAGVLLGGGISFLSGRRGWACDNVQNYQVVLASGDIINANPKQHKDLYWALRGGGGSSFGIVTRFDLDAYELDEFWGEQNFWPGTQNRTVLDAFTKIARERLQIDQDAHVWFFLGYLGAGDTPAVTGTFSWHLDYTNPDETPEIFEELRKLPGQIINETVATTMAGHNRLQGAPYGERWRWWTTTIADGKGGDAFLGEILKLWQRFTDDLSAAAKVEGCEVGPGLIIQAITSPTREAMKKRGGNALGLEPGEAPLFILHTPTNWTNPSLDHIIEGRSQKLIRDIDNLAEKKGFGNGFKRTGTDCSR</sequence>
<dbReference type="Gene3D" id="3.30.465.10">
    <property type="match status" value="1"/>
</dbReference>
<dbReference type="Pfam" id="PF01565">
    <property type="entry name" value="FAD_binding_4"/>
    <property type="match status" value="1"/>
</dbReference>
<protein>
    <recommendedName>
        <fullName evidence="5">FAD-binding PCMH-type domain-containing protein</fullName>
    </recommendedName>
</protein>
<evidence type="ECO:0000313" key="7">
    <source>
        <dbReference type="Proteomes" id="UP000288168"/>
    </source>
</evidence>
<evidence type="ECO:0000256" key="3">
    <source>
        <dbReference type="ARBA" id="ARBA00022827"/>
    </source>
</evidence>
<dbReference type="STRING" id="1325734.A0A428PL24"/>
<evidence type="ECO:0000313" key="6">
    <source>
        <dbReference type="EMBL" id="RSL53734.1"/>
    </source>
</evidence>
<reference evidence="6 7" key="1">
    <citation type="submission" date="2017-06" db="EMBL/GenBank/DDBJ databases">
        <title>Comparative genomic analysis of Ambrosia Fusariam Clade fungi.</title>
        <authorList>
            <person name="Stajich J.E."/>
            <person name="Carrillo J."/>
            <person name="Kijimoto T."/>
            <person name="Eskalen A."/>
            <person name="O'Donnell K."/>
            <person name="Kasson M."/>
        </authorList>
    </citation>
    <scope>NUCLEOTIDE SEQUENCE [LARGE SCALE GENOMIC DNA]</scope>
    <source>
        <strain evidence="6 7">NRRL62584</strain>
    </source>
</reference>
<keyword evidence="4" id="KW-0560">Oxidoreductase</keyword>
<proteinExistence type="inferred from homology"/>
<evidence type="ECO:0000256" key="1">
    <source>
        <dbReference type="ARBA" id="ARBA00005466"/>
    </source>
</evidence>
<dbReference type="GO" id="GO:0016491">
    <property type="term" value="F:oxidoreductase activity"/>
    <property type="evidence" value="ECO:0007669"/>
    <property type="project" value="UniProtKB-KW"/>
</dbReference>
<dbReference type="InterPro" id="IPR016166">
    <property type="entry name" value="FAD-bd_PCMH"/>
</dbReference>
<feature type="domain" description="FAD-binding PCMH-type" evidence="5">
    <location>
        <begin position="45"/>
        <end position="217"/>
    </location>
</feature>
<evidence type="ECO:0000256" key="2">
    <source>
        <dbReference type="ARBA" id="ARBA00022630"/>
    </source>
</evidence>
<keyword evidence="7" id="KW-1185">Reference proteome</keyword>